<organism evidence="1 2">
    <name type="scientific">Diploptera punctata</name>
    <name type="common">Pacific beetle cockroach</name>
    <dbReference type="NCBI Taxonomy" id="6984"/>
    <lineage>
        <taxon>Eukaryota</taxon>
        <taxon>Metazoa</taxon>
        <taxon>Ecdysozoa</taxon>
        <taxon>Arthropoda</taxon>
        <taxon>Hexapoda</taxon>
        <taxon>Insecta</taxon>
        <taxon>Pterygota</taxon>
        <taxon>Neoptera</taxon>
        <taxon>Polyneoptera</taxon>
        <taxon>Dictyoptera</taxon>
        <taxon>Blattodea</taxon>
        <taxon>Blaberoidea</taxon>
        <taxon>Blaberidae</taxon>
        <taxon>Diplopterinae</taxon>
        <taxon>Diploptera</taxon>
    </lineage>
</organism>
<name>A0AAD8EPG4_DIPPU</name>
<dbReference type="EMBL" id="JASPKZ010001596">
    <property type="protein sequence ID" value="KAJ9597611.1"/>
    <property type="molecule type" value="Genomic_DNA"/>
</dbReference>
<comment type="caution">
    <text evidence="1">The sequence shown here is derived from an EMBL/GenBank/DDBJ whole genome shotgun (WGS) entry which is preliminary data.</text>
</comment>
<gene>
    <name evidence="1" type="ORF">L9F63_011517</name>
</gene>
<sequence>IIILRKIYGAEQEQDIWRIRTNQELKKLYRDLDLVGDIRRKRLECVGHALRMGQERGARKISERKLEGRRKVGTQNPRWLDKVEEDLRQLKVKRWRKKARNREKWVDVMKDAKVLRGP</sequence>
<dbReference type="AlphaFoldDB" id="A0AAD8EPG4"/>
<evidence type="ECO:0008006" key="3">
    <source>
        <dbReference type="Google" id="ProtNLM"/>
    </source>
</evidence>
<evidence type="ECO:0000313" key="2">
    <source>
        <dbReference type="Proteomes" id="UP001233999"/>
    </source>
</evidence>
<reference evidence="1" key="2">
    <citation type="submission" date="2023-05" db="EMBL/GenBank/DDBJ databases">
        <authorList>
            <person name="Fouks B."/>
        </authorList>
    </citation>
    <scope>NUCLEOTIDE SEQUENCE</scope>
    <source>
        <strain evidence="1">Stay&amp;Tobe</strain>
        <tissue evidence="1">Testes</tissue>
    </source>
</reference>
<dbReference type="Proteomes" id="UP001233999">
    <property type="component" value="Unassembled WGS sequence"/>
</dbReference>
<reference evidence="1" key="1">
    <citation type="journal article" date="2023" name="IScience">
        <title>Live-bearing cockroach genome reveals convergent evolutionary mechanisms linked to viviparity in insects and beyond.</title>
        <authorList>
            <person name="Fouks B."/>
            <person name="Harrison M.C."/>
            <person name="Mikhailova A.A."/>
            <person name="Marchal E."/>
            <person name="English S."/>
            <person name="Carruthers M."/>
            <person name="Jennings E.C."/>
            <person name="Chiamaka E.L."/>
            <person name="Frigard R.A."/>
            <person name="Pippel M."/>
            <person name="Attardo G.M."/>
            <person name="Benoit J.B."/>
            <person name="Bornberg-Bauer E."/>
            <person name="Tobe S.S."/>
        </authorList>
    </citation>
    <scope>NUCLEOTIDE SEQUENCE</scope>
    <source>
        <strain evidence="1">Stay&amp;Tobe</strain>
    </source>
</reference>
<feature type="non-terminal residue" evidence="1">
    <location>
        <position position="1"/>
    </location>
</feature>
<keyword evidence="2" id="KW-1185">Reference proteome</keyword>
<evidence type="ECO:0000313" key="1">
    <source>
        <dbReference type="EMBL" id="KAJ9597611.1"/>
    </source>
</evidence>
<proteinExistence type="predicted"/>
<accession>A0AAD8EPG4</accession>
<protein>
    <recommendedName>
        <fullName evidence="3">Endonuclease-reverse transcriptase</fullName>
    </recommendedName>
</protein>